<keyword evidence="3" id="KW-1185">Reference proteome</keyword>
<name>A0A4S3MQN8_9RHOB</name>
<reference evidence="2 3" key="1">
    <citation type="submission" date="2019-04" db="EMBL/GenBank/DDBJ databases">
        <title>Draft genome sequence of Gemmobacter aestuarii sp. nov.</title>
        <authorList>
            <person name="Hameed A."/>
            <person name="Lin S.-Y."/>
            <person name="Shahina M."/>
            <person name="Lai W.-A."/>
            <person name="Young C.-C."/>
        </authorList>
    </citation>
    <scope>NUCLEOTIDE SEQUENCE [LARGE SCALE GENOMIC DNA]</scope>
    <source>
        <strain evidence="2 3">CC-PW-75</strain>
    </source>
</reference>
<dbReference type="Pfam" id="PF13609">
    <property type="entry name" value="Porin_4"/>
    <property type="match status" value="1"/>
</dbReference>
<protein>
    <submittedName>
        <fullName evidence="2">Porin</fullName>
    </submittedName>
</protein>
<dbReference type="InterPro" id="IPR023614">
    <property type="entry name" value="Porin_dom_sf"/>
</dbReference>
<evidence type="ECO:0000313" key="3">
    <source>
        <dbReference type="Proteomes" id="UP000309450"/>
    </source>
</evidence>
<proteinExistence type="predicted"/>
<sequence>MAAFALMACRFAASIARMRDRKGAPGDAGAGRDQCGIAAPSLPSFPIRQTVVIAIVGHKRETKAYPIRIPLSWAAPCEKRGKTMKKILLASTALVGFAGAAAAEVSLSGYAEMGIAGGDAVETQFWNEIDVTFTLSGETDGGLQFGATIDLDEVTNAGNVAGDFDARDGGPDSVFISGSFGKVTLGDTDGAYDWALTEVYMGTALADDHSTHAGSNGNSGLDGTYDGQVMRYEYSFGDFAAALSAELDDTGVNDAVIGLGFKWGADMGGTTVNVGLGYQTDGTTDIIGVSAHAALSSGLDLRLNYADLDVDEWMGLGIGYTSGALLVQANYGEYDSGADGFGLVVNYDLGGGAVVMAGYGSGNGPAGNGHGDDTFSLGLGLSF</sequence>
<dbReference type="InterPro" id="IPR033900">
    <property type="entry name" value="Gram_neg_porin_domain"/>
</dbReference>
<dbReference type="OrthoDB" id="7326315at2"/>
<organism evidence="2 3">
    <name type="scientific">Aliigemmobacter aestuarii</name>
    <dbReference type="NCBI Taxonomy" id="1445661"/>
    <lineage>
        <taxon>Bacteria</taxon>
        <taxon>Pseudomonadati</taxon>
        <taxon>Pseudomonadota</taxon>
        <taxon>Alphaproteobacteria</taxon>
        <taxon>Rhodobacterales</taxon>
        <taxon>Paracoccaceae</taxon>
        <taxon>Aliigemmobacter</taxon>
    </lineage>
</organism>
<dbReference type="Proteomes" id="UP000309450">
    <property type="component" value="Unassembled WGS sequence"/>
</dbReference>
<dbReference type="AlphaFoldDB" id="A0A4S3MQN8"/>
<evidence type="ECO:0000313" key="2">
    <source>
        <dbReference type="EMBL" id="THD83701.1"/>
    </source>
</evidence>
<dbReference type="GO" id="GO:0015288">
    <property type="term" value="F:porin activity"/>
    <property type="evidence" value="ECO:0007669"/>
    <property type="project" value="InterPro"/>
</dbReference>
<evidence type="ECO:0000259" key="1">
    <source>
        <dbReference type="Pfam" id="PF13609"/>
    </source>
</evidence>
<dbReference type="EMBL" id="SSND01000002">
    <property type="protein sequence ID" value="THD83701.1"/>
    <property type="molecule type" value="Genomic_DNA"/>
</dbReference>
<comment type="caution">
    <text evidence="2">The sequence shown here is derived from an EMBL/GenBank/DDBJ whole genome shotgun (WGS) entry which is preliminary data.</text>
</comment>
<dbReference type="Gene3D" id="2.40.160.10">
    <property type="entry name" value="Porin"/>
    <property type="match status" value="1"/>
</dbReference>
<feature type="domain" description="Porin" evidence="1">
    <location>
        <begin position="90"/>
        <end position="362"/>
    </location>
</feature>
<gene>
    <name evidence="2" type="ORF">E7811_10570</name>
</gene>
<accession>A0A4S3MQN8</accession>
<dbReference type="SUPFAM" id="SSF56935">
    <property type="entry name" value="Porins"/>
    <property type="match status" value="1"/>
</dbReference>
<dbReference type="GO" id="GO:0016020">
    <property type="term" value="C:membrane"/>
    <property type="evidence" value="ECO:0007669"/>
    <property type="project" value="InterPro"/>
</dbReference>